<keyword evidence="3" id="KW-1185">Reference proteome</keyword>
<dbReference type="RefSeq" id="WP_013538309.1">
    <property type="nucleotide sequence ID" value="NC_014926.1"/>
</dbReference>
<evidence type="ECO:0000313" key="3">
    <source>
        <dbReference type="Proteomes" id="UP000006362"/>
    </source>
</evidence>
<accession>E8T4Z1</accession>
<dbReference type="EMBL" id="CP002444">
    <property type="protein sequence ID" value="ADU97523.1"/>
    <property type="molecule type" value="Genomic_DNA"/>
</dbReference>
<dbReference type="STRING" id="648996.Theam_1565"/>
<dbReference type="OrthoDB" id="10830at2"/>
<organism evidence="2 3">
    <name type="scientific">Thermovibrio ammonificans (strain DSM 15698 / JCM 12110 / HB-1)</name>
    <dbReference type="NCBI Taxonomy" id="648996"/>
    <lineage>
        <taxon>Bacteria</taxon>
        <taxon>Pseudomonadati</taxon>
        <taxon>Aquificota</taxon>
        <taxon>Aquificia</taxon>
        <taxon>Desulfurobacteriales</taxon>
        <taxon>Desulfurobacteriaceae</taxon>
        <taxon>Thermovibrio</taxon>
    </lineage>
</organism>
<proteinExistence type="predicted"/>
<dbReference type="AlphaFoldDB" id="E8T4Z1"/>
<dbReference type="KEGG" id="tam:Theam_1565"/>
<dbReference type="InterPro" id="IPR031489">
    <property type="entry name" value="Peptidase_M99"/>
</dbReference>
<reference evidence="2" key="1">
    <citation type="submission" date="2011-01" db="EMBL/GenBank/DDBJ databases">
        <title>Complete sequence of chromosome of Thermovibrio ammonificans HB-1.</title>
        <authorList>
            <consortium name="US DOE Joint Genome Institute"/>
            <person name="Lucas S."/>
            <person name="Copeland A."/>
            <person name="Lapidus A."/>
            <person name="Cheng J.-F."/>
            <person name="Goodwin L."/>
            <person name="Pitluck S."/>
            <person name="Davenport K."/>
            <person name="Detter J.C."/>
            <person name="Han C."/>
            <person name="Tapia R."/>
            <person name="Land M."/>
            <person name="Hauser L."/>
            <person name="Kyrpides N."/>
            <person name="Ivanova N."/>
            <person name="Ovchinnikova G."/>
            <person name="Vetriani C."/>
            <person name="Woyke T."/>
        </authorList>
    </citation>
    <scope>NUCLEOTIDE SEQUENCE [LARGE SCALE GENOMIC DNA]</scope>
    <source>
        <strain evidence="2">HB-1</strain>
    </source>
</reference>
<dbReference type="Pfam" id="PF17033">
    <property type="entry name" value="Peptidase_M99"/>
    <property type="match status" value="1"/>
</dbReference>
<dbReference type="Gene3D" id="3.40.630.10">
    <property type="entry name" value="Zn peptidases"/>
    <property type="match status" value="1"/>
</dbReference>
<name>E8T4Z1_THEA1</name>
<feature type="domain" description="D,L-carboxypeptidase peptidase" evidence="1">
    <location>
        <begin position="48"/>
        <end position="280"/>
    </location>
</feature>
<protein>
    <submittedName>
        <fullName evidence="2">Tat pathway signal sequence domain protein</fullName>
    </submittedName>
</protein>
<dbReference type="HOGENOM" id="CLU_764897_0_0_0"/>
<sequence length="362" mass="40975">MENPGRRELVKGLIFSVPLLAALKSEALASPGRGALIELPPFPFQETHLQGERKGGRILVVGGIHGNEPGAYTAAEILRTVKVKRGELFIAPRSNFVSILADKRGYNGDMNRKFGPLSKKDPDYKRVQDLKEFIGNVKPDILLTLHDGYGFHSVNPRAWGQCIVIDAEEHNGFPLGKEARAVSKAVNRSIHKREWRIPVYNTRTFAADTKHPEQRRSLTYYCLTKPKVPAICLEVSKQLPNLETKVKFHLMMLKEFFKLHGVEIEPSFDYLIANVERLVNPKRTYTVDLLINGRHVSVSSSRTFKVPKGSRVKFLSFHGSDGTNAVSFDVNLNLRRVAIRRRIAFTVKDDFRKVFSVRFEVV</sequence>
<evidence type="ECO:0000259" key="1">
    <source>
        <dbReference type="Pfam" id="PF17033"/>
    </source>
</evidence>
<evidence type="ECO:0000313" key="2">
    <source>
        <dbReference type="EMBL" id="ADU97523.1"/>
    </source>
</evidence>
<dbReference type="eggNOG" id="COG3608">
    <property type="taxonomic scope" value="Bacteria"/>
</dbReference>
<dbReference type="Proteomes" id="UP000006362">
    <property type="component" value="Chromosome"/>
</dbReference>
<gene>
    <name evidence="2" type="ordered locus">Theam_1565</name>
</gene>
<dbReference type="SUPFAM" id="SSF53187">
    <property type="entry name" value="Zn-dependent exopeptidases"/>
    <property type="match status" value="1"/>
</dbReference>